<feature type="compositionally biased region" description="Acidic residues" evidence="8">
    <location>
        <begin position="19"/>
        <end position="28"/>
    </location>
</feature>
<feature type="domain" description="PI3K/PI4K catalytic" evidence="9">
    <location>
        <begin position="156"/>
        <end position="565"/>
    </location>
</feature>
<evidence type="ECO:0000313" key="10">
    <source>
        <dbReference type="EMBL" id="KAA8898511.1"/>
    </source>
</evidence>
<feature type="compositionally biased region" description="Polar residues" evidence="8">
    <location>
        <begin position="415"/>
        <end position="424"/>
    </location>
</feature>
<feature type="compositionally biased region" description="Low complexity" evidence="8">
    <location>
        <begin position="46"/>
        <end position="59"/>
    </location>
</feature>
<name>A0A5J5EP76_9PEZI</name>
<feature type="region of interest" description="Disordered" evidence="8">
    <location>
        <begin position="609"/>
        <end position="726"/>
    </location>
</feature>
<comment type="similarity">
    <text evidence="7">Belongs to the PI3/PI4-kinase family.</text>
</comment>
<dbReference type="AlphaFoldDB" id="A0A5J5EP76"/>
<dbReference type="FunCoup" id="A0A5J5EP76">
    <property type="interactions" value="268"/>
</dbReference>
<dbReference type="Proteomes" id="UP000326924">
    <property type="component" value="Unassembled WGS sequence"/>
</dbReference>
<protein>
    <recommendedName>
        <fullName evidence="7">Phosphatidylinositol 4-kinase</fullName>
        <ecNumber evidence="7">2.7.1.67</ecNumber>
    </recommendedName>
</protein>
<dbReference type="InParanoid" id="A0A5J5EP76"/>
<dbReference type="GO" id="GO:0007030">
    <property type="term" value="P:Golgi organization"/>
    <property type="evidence" value="ECO:0007669"/>
    <property type="project" value="TreeGrafter"/>
</dbReference>
<evidence type="ECO:0000256" key="8">
    <source>
        <dbReference type="SAM" id="MobiDB-lite"/>
    </source>
</evidence>
<evidence type="ECO:0000256" key="3">
    <source>
        <dbReference type="ARBA" id="ARBA00022741"/>
    </source>
</evidence>
<feature type="region of interest" description="Disordered" evidence="8">
    <location>
        <begin position="401"/>
        <end position="425"/>
    </location>
</feature>
<feature type="compositionally biased region" description="Basic residues" evidence="8">
    <location>
        <begin position="60"/>
        <end position="69"/>
    </location>
</feature>
<dbReference type="GO" id="GO:0004430">
    <property type="term" value="F:1-phosphatidylinositol 4-kinase activity"/>
    <property type="evidence" value="ECO:0007669"/>
    <property type="project" value="UniProtKB-UniRule"/>
</dbReference>
<dbReference type="GO" id="GO:0005802">
    <property type="term" value="C:trans-Golgi network"/>
    <property type="evidence" value="ECO:0007669"/>
    <property type="project" value="TreeGrafter"/>
</dbReference>
<reference evidence="10 11" key="1">
    <citation type="submission" date="2019-09" db="EMBL/GenBank/DDBJ databases">
        <title>Draft genome of the ectomycorrhizal ascomycete Sphaerosporella brunnea.</title>
        <authorList>
            <consortium name="DOE Joint Genome Institute"/>
            <person name="Benucci G.M."/>
            <person name="Marozzi G."/>
            <person name="Antonielli L."/>
            <person name="Sanchez S."/>
            <person name="Marco P."/>
            <person name="Wang X."/>
            <person name="Falini L.B."/>
            <person name="Barry K."/>
            <person name="Haridas S."/>
            <person name="Lipzen A."/>
            <person name="Labutti K."/>
            <person name="Grigoriev I.V."/>
            <person name="Murat C."/>
            <person name="Martin F."/>
            <person name="Albertini E."/>
            <person name="Donnini D."/>
            <person name="Bonito G."/>
        </authorList>
    </citation>
    <scope>NUCLEOTIDE SEQUENCE [LARGE SCALE GENOMIC DNA]</scope>
    <source>
        <strain evidence="10 11">Sb_GMNB300</strain>
    </source>
</reference>
<evidence type="ECO:0000256" key="6">
    <source>
        <dbReference type="ARBA" id="ARBA00023136"/>
    </source>
</evidence>
<dbReference type="PANTHER" id="PTHR12865:SF1">
    <property type="entry name" value="PHOSPHATIDYLINOSITOL 4-KINASE TYPE 2"/>
    <property type="match status" value="1"/>
</dbReference>
<comment type="catalytic activity">
    <reaction evidence="7">
        <text>a 1,2-diacyl-sn-glycero-3-phospho-(1D-myo-inositol) + ATP = a 1,2-diacyl-sn-glycero-3-phospho-(1D-myo-inositol 4-phosphate) + ADP + H(+)</text>
        <dbReference type="Rhea" id="RHEA:19877"/>
        <dbReference type="ChEBI" id="CHEBI:15378"/>
        <dbReference type="ChEBI" id="CHEBI:30616"/>
        <dbReference type="ChEBI" id="CHEBI:57880"/>
        <dbReference type="ChEBI" id="CHEBI:58178"/>
        <dbReference type="ChEBI" id="CHEBI:456216"/>
        <dbReference type="EC" id="2.7.1.67"/>
    </reaction>
</comment>
<evidence type="ECO:0000256" key="2">
    <source>
        <dbReference type="ARBA" id="ARBA00022679"/>
    </source>
</evidence>
<evidence type="ECO:0000259" key="9">
    <source>
        <dbReference type="PROSITE" id="PS50290"/>
    </source>
</evidence>
<dbReference type="EC" id="2.7.1.67" evidence="7"/>
<keyword evidence="5 7" id="KW-0067">ATP-binding</keyword>
<keyword evidence="1 7" id="KW-1003">Cell membrane</keyword>
<dbReference type="InterPro" id="IPR018936">
    <property type="entry name" value="PI3/4_kinase_CS"/>
</dbReference>
<dbReference type="GO" id="GO:0046854">
    <property type="term" value="P:phosphatidylinositol phosphate biosynthetic process"/>
    <property type="evidence" value="ECO:0007669"/>
    <property type="project" value="UniProtKB-UniRule"/>
</dbReference>
<dbReference type="GO" id="GO:0007032">
    <property type="term" value="P:endosome organization"/>
    <property type="evidence" value="ECO:0007669"/>
    <property type="project" value="TreeGrafter"/>
</dbReference>
<evidence type="ECO:0000256" key="1">
    <source>
        <dbReference type="ARBA" id="ARBA00022475"/>
    </source>
</evidence>
<evidence type="ECO:0000256" key="5">
    <source>
        <dbReference type="ARBA" id="ARBA00022840"/>
    </source>
</evidence>
<keyword evidence="2 7" id="KW-0808">Transferase</keyword>
<keyword evidence="4 7" id="KW-0418">Kinase</keyword>
<dbReference type="InterPro" id="IPR000403">
    <property type="entry name" value="PI3/4_kinase_cat_dom"/>
</dbReference>
<dbReference type="GO" id="GO:0005768">
    <property type="term" value="C:endosome"/>
    <property type="evidence" value="ECO:0007669"/>
    <property type="project" value="UniProtKB-UniRule"/>
</dbReference>
<dbReference type="InterPro" id="IPR039756">
    <property type="entry name" value="Lsb6/PI4K2"/>
</dbReference>
<comment type="subcellular location">
    <subcellularLocation>
        <location evidence="7">Cell membrane</location>
        <topology evidence="7">Peripheral membrane protein</topology>
    </subcellularLocation>
    <subcellularLocation>
        <location evidence="7">Vacuole membrane</location>
        <topology evidence="7">Peripheral membrane protein</topology>
    </subcellularLocation>
</comment>
<comment type="caution">
    <text evidence="10">The sequence shown here is derived from an EMBL/GenBank/DDBJ whole genome shotgun (WGS) entry which is preliminary data.</text>
</comment>
<comment type="cofactor">
    <cofactor evidence="7">
        <name>Mg(2+)</name>
        <dbReference type="ChEBI" id="CHEBI:18420"/>
    </cofactor>
    <cofactor evidence="7">
        <name>Mn(2+)</name>
        <dbReference type="ChEBI" id="CHEBI:29035"/>
    </cofactor>
</comment>
<dbReference type="PANTHER" id="PTHR12865">
    <property type="entry name" value="PHOSPHATIDYLINOSITOL 4-KINASE TYPE-II"/>
    <property type="match status" value="1"/>
</dbReference>
<accession>A0A5J5EP76</accession>
<evidence type="ECO:0000256" key="4">
    <source>
        <dbReference type="ARBA" id="ARBA00022777"/>
    </source>
</evidence>
<dbReference type="PROSITE" id="PS50290">
    <property type="entry name" value="PI3_4_KINASE_3"/>
    <property type="match status" value="1"/>
</dbReference>
<proteinExistence type="inferred from homology"/>
<feature type="region of interest" description="Disordered" evidence="8">
    <location>
        <begin position="1"/>
        <end position="72"/>
    </location>
</feature>
<dbReference type="Gene3D" id="1.10.1070.20">
    <property type="match status" value="1"/>
</dbReference>
<evidence type="ECO:0000313" key="11">
    <source>
        <dbReference type="Proteomes" id="UP000326924"/>
    </source>
</evidence>
<dbReference type="PROSITE" id="PS00916">
    <property type="entry name" value="PI3_4_KINASE_2"/>
    <property type="match status" value="1"/>
</dbReference>
<dbReference type="GO" id="GO:0005524">
    <property type="term" value="F:ATP binding"/>
    <property type="evidence" value="ECO:0007669"/>
    <property type="project" value="UniProtKB-UniRule"/>
</dbReference>
<evidence type="ECO:0000256" key="7">
    <source>
        <dbReference type="RuleBase" id="RU367084"/>
    </source>
</evidence>
<dbReference type="OrthoDB" id="3349449at2759"/>
<sequence>MPRRGPPASGYERIAQEADLSDSDEDESSYLVAQHAPRIVSVQPQHAESSHNGAASSSHAPRHGTRRRSNSAVDIKVINARLEKWADQIANKFKFKKDRGHHGHPPLEILHSVFVAPESYRSYADVELPEVAEEAHMTPEQFDEIVESVRTAISKGIDPKLIKQGSSGSYFMRDSNGRIVAVFKPKDEEPYGKLNPKIMKWLHRTLFPCFFGRACLIPNLSYISEAAACVLDRQLKTYMVPYTDIVHLSSKAFHYDYWDRRAFYRRHKPLPPKVGSFQVFLQGFQDANIFLRKHPWPDPYSTGFRTDAMPKRRAPWDYACRPSGDDEEEEDDLESGGTSPLPDGTGRKFVWTEQLKQNFREELEKLVILDYIMRNTDRGLDNWMIKVDPETQEVAVTSKPLGMNLEPPATPLSRPASTTPSKCSASPVYRVQEPMMASRSSTPQQATGKIRIGAIDNSLAFPWKHPDQWRSFPFGWLFLPVSLIGQPFSQRTRDHFIPLLTSPKWWSETQTKLRRLFEQDSDFKERMFQKQMAVLKGQAFNVLETLKTPDQGPLELTRRARMHVWDDEMEVPVAVPLRMPSSEERRRNEIDLERGLLDDGEMDIGALVSSAPTAQPPPDLLGFSPPRSQLPSDRRLGATAHSSPAAERRAGGVEDEFDVINSAAHSIKSEPRSDGRPQHRGRASYDSGMISNGTRSNRPWDPRRGRNSSAGAGFPTNLYNDEDDEGDLGYSAVTGSEGARRKVIAERLEAVKSRNPVFTWC</sequence>
<keyword evidence="11" id="KW-1185">Reference proteome</keyword>
<dbReference type="GO" id="GO:0005886">
    <property type="term" value="C:plasma membrane"/>
    <property type="evidence" value="ECO:0007669"/>
    <property type="project" value="UniProtKB-SubCell"/>
</dbReference>
<organism evidence="10 11">
    <name type="scientific">Sphaerosporella brunnea</name>
    <dbReference type="NCBI Taxonomy" id="1250544"/>
    <lineage>
        <taxon>Eukaryota</taxon>
        <taxon>Fungi</taxon>
        <taxon>Dikarya</taxon>
        <taxon>Ascomycota</taxon>
        <taxon>Pezizomycotina</taxon>
        <taxon>Pezizomycetes</taxon>
        <taxon>Pezizales</taxon>
        <taxon>Pyronemataceae</taxon>
        <taxon>Sphaerosporella</taxon>
    </lineage>
</organism>
<feature type="region of interest" description="Disordered" evidence="8">
    <location>
        <begin position="315"/>
        <end position="346"/>
    </location>
</feature>
<keyword evidence="3 7" id="KW-0547">Nucleotide-binding</keyword>
<feature type="compositionally biased region" description="Acidic residues" evidence="8">
    <location>
        <begin position="325"/>
        <end position="334"/>
    </location>
</feature>
<feature type="compositionally biased region" description="Basic and acidic residues" evidence="8">
    <location>
        <begin position="667"/>
        <end position="677"/>
    </location>
</feature>
<keyword evidence="6" id="KW-0472">Membrane</keyword>
<gene>
    <name evidence="10" type="ORF">FN846DRAFT_962244</name>
</gene>
<dbReference type="EMBL" id="VXIS01000183">
    <property type="protein sequence ID" value="KAA8898511.1"/>
    <property type="molecule type" value="Genomic_DNA"/>
</dbReference>
<dbReference type="GO" id="GO:0000329">
    <property type="term" value="C:fungal-type vacuole membrane"/>
    <property type="evidence" value="ECO:0007669"/>
    <property type="project" value="TreeGrafter"/>
</dbReference>
<dbReference type="Pfam" id="PF00454">
    <property type="entry name" value="PI3_PI4_kinase"/>
    <property type="match status" value="1"/>
</dbReference>